<evidence type="ECO:0000313" key="1">
    <source>
        <dbReference type="EMBL" id="EEH02626.1"/>
    </source>
</evidence>
<protein>
    <submittedName>
        <fullName evidence="1">Uncharacterized protein</fullName>
    </submittedName>
</protein>
<dbReference type="RefSeq" id="XP_045283107.1">
    <property type="nucleotide sequence ID" value="XM_045436119.1"/>
</dbReference>
<dbReference type="Proteomes" id="UP000001631">
    <property type="component" value="Unassembled WGS sequence"/>
</dbReference>
<dbReference type="InParanoid" id="C0P0Z0"/>
<dbReference type="VEuPathDB" id="FungiDB:I7I50_01597"/>
<gene>
    <name evidence="1" type="ORF">HCBG_09070</name>
</gene>
<dbReference type="GeneID" id="69042086"/>
<name>C0P0Z0_AJECG</name>
<reference evidence="1" key="1">
    <citation type="submission" date="2009-02" db="EMBL/GenBank/DDBJ databases">
        <title>The Genome Sequence of Ajellomyces capsulatus strain G186AR.</title>
        <authorList>
            <consortium name="The Broad Institute Genome Sequencing Platform"/>
            <person name="Champion M."/>
            <person name="Cuomo C."/>
            <person name="Ma L.-J."/>
            <person name="Henn M.R."/>
            <person name="Sil A."/>
            <person name="Goldman B."/>
            <person name="Young S.K."/>
            <person name="Kodira C.D."/>
            <person name="Zeng Q."/>
            <person name="Koehrsen M."/>
            <person name="Alvarado L."/>
            <person name="Berlin A."/>
            <person name="Borenstein D."/>
            <person name="Chen Z."/>
            <person name="Engels R."/>
            <person name="Freedman E."/>
            <person name="Gellesch M."/>
            <person name="Goldberg J."/>
            <person name="Griggs A."/>
            <person name="Gujja S."/>
            <person name="Heiman D."/>
            <person name="Hepburn T."/>
            <person name="Howarth C."/>
            <person name="Jen D."/>
            <person name="Larson L."/>
            <person name="Lewis B."/>
            <person name="Mehta T."/>
            <person name="Park D."/>
            <person name="Pearson M."/>
            <person name="Roberts A."/>
            <person name="Saif S."/>
            <person name="Shea T."/>
            <person name="Shenoy N."/>
            <person name="Sisk P."/>
            <person name="Stolte C."/>
            <person name="Sykes S."/>
            <person name="Walk T."/>
            <person name="White J."/>
            <person name="Yandava C."/>
            <person name="Klein B."/>
            <person name="McEwen J.G."/>
            <person name="Puccia R."/>
            <person name="Goldman G.H."/>
            <person name="Felipe M.S."/>
            <person name="Nino-Vega G."/>
            <person name="San-Blas G."/>
            <person name="Taylor J."/>
            <person name="Mendoza L."/>
            <person name="Galagan J."/>
            <person name="Nusbaum C."/>
            <person name="Birren B."/>
        </authorList>
    </citation>
    <scope>NUCLEOTIDE SEQUENCE</scope>
    <source>
        <strain evidence="1">G186AR</strain>
    </source>
</reference>
<dbReference type="HOGENOM" id="CLU_1991995_0_0_1"/>
<sequence length="125" mass="14162">MLPAVDSLALERPYTKHDNNIAGDPNGWAASAHVHYQWKLLDGNTPVPVRPGRILRHGGKHHLLVHIALLDTARADNLLSRNVRLSSFMSPPRTAPSFLLYMLPNDDNRWESHELPHEDHLYKAP</sequence>
<dbReference type="EMBL" id="GG663383">
    <property type="protein sequence ID" value="EEH02626.1"/>
    <property type="molecule type" value="Genomic_DNA"/>
</dbReference>
<dbReference type="AlphaFoldDB" id="C0P0Z0"/>
<accession>C0P0Z0</accession>
<organism evidence="1 2">
    <name type="scientific">Ajellomyces capsulatus (strain G186AR / H82 / ATCC MYA-2454 / RMSCC 2432)</name>
    <name type="common">Darling's disease fungus</name>
    <name type="synonym">Histoplasma capsulatum</name>
    <dbReference type="NCBI Taxonomy" id="447093"/>
    <lineage>
        <taxon>Eukaryota</taxon>
        <taxon>Fungi</taxon>
        <taxon>Dikarya</taxon>
        <taxon>Ascomycota</taxon>
        <taxon>Pezizomycotina</taxon>
        <taxon>Eurotiomycetes</taxon>
        <taxon>Eurotiomycetidae</taxon>
        <taxon>Onygenales</taxon>
        <taxon>Ajellomycetaceae</taxon>
        <taxon>Histoplasma</taxon>
    </lineage>
</organism>
<evidence type="ECO:0000313" key="2">
    <source>
        <dbReference type="Proteomes" id="UP000001631"/>
    </source>
</evidence>
<proteinExistence type="predicted"/>
<keyword evidence="2" id="KW-1185">Reference proteome</keyword>